<keyword evidence="4" id="KW-1185">Reference proteome</keyword>
<dbReference type="Proteomes" id="UP000796880">
    <property type="component" value="Unassembled WGS sequence"/>
</dbReference>
<protein>
    <recommendedName>
        <fullName evidence="2">SCP domain-containing protein</fullName>
    </recommendedName>
</protein>
<dbReference type="Pfam" id="PF00188">
    <property type="entry name" value="CAP"/>
    <property type="match status" value="1"/>
</dbReference>
<dbReference type="FunFam" id="3.40.33.10:FF:000004">
    <property type="entry name" value="CAP, cysteine-rich secretory protein, antigen 5"/>
    <property type="match status" value="1"/>
</dbReference>
<dbReference type="CDD" id="cd05381">
    <property type="entry name" value="CAP_PR-1"/>
    <property type="match status" value="1"/>
</dbReference>
<dbReference type="SUPFAM" id="SSF55797">
    <property type="entry name" value="PR-1-like"/>
    <property type="match status" value="1"/>
</dbReference>
<dbReference type="InterPro" id="IPR014044">
    <property type="entry name" value="CAP_dom"/>
</dbReference>
<dbReference type="PANTHER" id="PTHR10334">
    <property type="entry name" value="CYSTEINE-RICH SECRETORY PROTEIN-RELATED"/>
    <property type="match status" value="1"/>
</dbReference>
<organism evidence="3 4">
    <name type="scientific">Rhamnella rubrinervis</name>
    <dbReference type="NCBI Taxonomy" id="2594499"/>
    <lineage>
        <taxon>Eukaryota</taxon>
        <taxon>Viridiplantae</taxon>
        <taxon>Streptophyta</taxon>
        <taxon>Embryophyta</taxon>
        <taxon>Tracheophyta</taxon>
        <taxon>Spermatophyta</taxon>
        <taxon>Magnoliopsida</taxon>
        <taxon>eudicotyledons</taxon>
        <taxon>Gunneridae</taxon>
        <taxon>Pentapetalae</taxon>
        <taxon>rosids</taxon>
        <taxon>fabids</taxon>
        <taxon>Rosales</taxon>
        <taxon>Rhamnaceae</taxon>
        <taxon>rhamnoid group</taxon>
        <taxon>Rhamneae</taxon>
        <taxon>Rhamnella</taxon>
    </lineage>
</organism>
<feature type="signal peptide" evidence="1">
    <location>
        <begin position="1"/>
        <end position="24"/>
    </location>
</feature>
<sequence length="174" mass="19074">MGPARGLLVLLVALTMCMINSVQSAATPSPSAAAREFVEAHNQARAAVGVDPLKWSETLANATSRVVRYQRNKMGCQFADLKGSKYGANQFWGGGATTWTPRMVVDEWVGSKKYYNYANNSCLPNQKCGTYTQVVWRKSTELGCAQATCLKETATVLVICFYNPPGNYIGERPY</sequence>
<dbReference type="InterPro" id="IPR001283">
    <property type="entry name" value="CRISP-related"/>
</dbReference>
<comment type="caution">
    <text evidence="3">The sequence shown here is derived from an EMBL/GenBank/DDBJ whole genome shotgun (WGS) entry which is preliminary data.</text>
</comment>
<evidence type="ECO:0000313" key="3">
    <source>
        <dbReference type="EMBL" id="KAF3438853.1"/>
    </source>
</evidence>
<feature type="chain" id="PRO_5035432877" description="SCP domain-containing protein" evidence="1">
    <location>
        <begin position="25"/>
        <end position="174"/>
    </location>
</feature>
<dbReference type="SMART" id="SM00198">
    <property type="entry name" value="SCP"/>
    <property type="match status" value="1"/>
</dbReference>
<reference evidence="3" key="1">
    <citation type="submission" date="2020-03" db="EMBL/GenBank/DDBJ databases">
        <title>A high-quality chromosome-level genome assembly of a woody plant with both climbing and erect habits, Rhamnella rubrinervis.</title>
        <authorList>
            <person name="Lu Z."/>
            <person name="Yang Y."/>
            <person name="Zhu X."/>
            <person name="Sun Y."/>
        </authorList>
    </citation>
    <scope>NUCLEOTIDE SEQUENCE</scope>
    <source>
        <strain evidence="3">BYM</strain>
        <tissue evidence="3">Leaf</tissue>
    </source>
</reference>
<dbReference type="PRINTS" id="PR00837">
    <property type="entry name" value="V5TPXLIKE"/>
</dbReference>
<gene>
    <name evidence="3" type="ORF">FNV43_RR17128</name>
</gene>
<evidence type="ECO:0000259" key="2">
    <source>
        <dbReference type="SMART" id="SM00198"/>
    </source>
</evidence>
<evidence type="ECO:0000256" key="1">
    <source>
        <dbReference type="SAM" id="SignalP"/>
    </source>
</evidence>
<proteinExistence type="predicted"/>
<dbReference type="AlphaFoldDB" id="A0A8K0GVH6"/>
<dbReference type="Gene3D" id="3.40.33.10">
    <property type="entry name" value="CAP"/>
    <property type="match status" value="1"/>
</dbReference>
<feature type="domain" description="SCP" evidence="2">
    <location>
        <begin position="32"/>
        <end position="170"/>
    </location>
</feature>
<dbReference type="EMBL" id="VOIH02000008">
    <property type="protein sequence ID" value="KAF3438853.1"/>
    <property type="molecule type" value="Genomic_DNA"/>
</dbReference>
<keyword evidence="1" id="KW-0732">Signal</keyword>
<name>A0A8K0GVH6_9ROSA</name>
<evidence type="ECO:0000313" key="4">
    <source>
        <dbReference type="Proteomes" id="UP000796880"/>
    </source>
</evidence>
<accession>A0A8K0GVH6</accession>
<dbReference type="OrthoDB" id="337038at2759"/>
<dbReference type="InterPro" id="IPR035940">
    <property type="entry name" value="CAP_sf"/>
</dbReference>